<dbReference type="SUPFAM" id="SSF48317">
    <property type="entry name" value="Acid phosphatase/Vanadium-dependent haloperoxidase"/>
    <property type="match status" value="1"/>
</dbReference>
<evidence type="ECO:0000256" key="1">
    <source>
        <dbReference type="SAM" id="Phobius"/>
    </source>
</evidence>
<evidence type="ECO:0000313" key="3">
    <source>
        <dbReference type="EMBL" id="RDE07179.1"/>
    </source>
</evidence>
<dbReference type="RefSeq" id="WP_114686759.1">
    <property type="nucleotide sequence ID" value="NZ_QQNB01000001.1"/>
</dbReference>
<feature type="transmembrane region" description="Helical" evidence="1">
    <location>
        <begin position="20"/>
        <end position="39"/>
    </location>
</feature>
<keyword evidence="1" id="KW-1133">Transmembrane helix</keyword>
<keyword evidence="1" id="KW-0472">Membrane</keyword>
<evidence type="ECO:0000313" key="4">
    <source>
        <dbReference type="Proteomes" id="UP000253918"/>
    </source>
</evidence>
<dbReference type="PANTHER" id="PTHR14969:SF13">
    <property type="entry name" value="AT30094P"/>
    <property type="match status" value="1"/>
</dbReference>
<reference evidence="3 4" key="1">
    <citation type="submission" date="2018-07" db="EMBL/GenBank/DDBJ databases">
        <title>a novel species of Sphingomonas isolated from the rhizosphere soil of Araceae plant.</title>
        <authorList>
            <person name="Zhiyong W."/>
            <person name="Qinglan Z."/>
            <person name="Zhiwei F."/>
            <person name="Ding X."/>
            <person name="Gejiao W."/>
            <person name="Shixue Z."/>
        </authorList>
    </citation>
    <scope>NUCLEOTIDE SEQUENCE [LARGE SCALE GENOMIC DNA]</scope>
    <source>
        <strain evidence="3 4">WZY 27</strain>
    </source>
</reference>
<dbReference type="Pfam" id="PF01569">
    <property type="entry name" value="PAP2"/>
    <property type="match status" value="1"/>
</dbReference>
<feature type="transmembrane region" description="Helical" evidence="1">
    <location>
        <begin position="203"/>
        <end position="220"/>
    </location>
</feature>
<name>A0A369VZF8_9SPHN</name>
<dbReference type="InterPro" id="IPR036938">
    <property type="entry name" value="PAP2/HPO_sf"/>
</dbReference>
<accession>A0A369VZF8</accession>
<sequence length="230" mass="23947">MHPELPAAEPASSRAPGPLLAAGVAAAGLGLVLGIGALAGQSAFSFDRRVLAALRLPGPGAHPIGPEWLHWAMLDITALGSSTVLTLVVLAAVGLLLAERLWLTAALVAAGTISGSWIVTLVKGHVARARPDLIDRLTEASGMSFPSGHATNSAIIYLTVAALLTQTTPGRHVRAYIFVLAVLLVGLIGISRIYLGVHWTSDVMAGWSFGTIWALAWWLAGARARAALRH</sequence>
<feature type="transmembrane region" description="Helical" evidence="1">
    <location>
        <begin position="102"/>
        <end position="122"/>
    </location>
</feature>
<dbReference type="Proteomes" id="UP000253918">
    <property type="component" value="Unassembled WGS sequence"/>
</dbReference>
<dbReference type="OrthoDB" id="9801622at2"/>
<feature type="transmembrane region" description="Helical" evidence="1">
    <location>
        <begin position="76"/>
        <end position="96"/>
    </location>
</feature>
<protein>
    <submittedName>
        <fullName evidence="3">PAP2 family protein</fullName>
    </submittedName>
</protein>
<comment type="caution">
    <text evidence="3">The sequence shown here is derived from an EMBL/GenBank/DDBJ whole genome shotgun (WGS) entry which is preliminary data.</text>
</comment>
<organism evidence="3 4">
    <name type="scientific">Sphingomonas aracearum</name>
    <dbReference type="NCBI Taxonomy" id="2283317"/>
    <lineage>
        <taxon>Bacteria</taxon>
        <taxon>Pseudomonadati</taxon>
        <taxon>Pseudomonadota</taxon>
        <taxon>Alphaproteobacteria</taxon>
        <taxon>Sphingomonadales</taxon>
        <taxon>Sphingomonadaceae</taxon>
        <taxon>Sphingomonas</taxon>
    </lineage>
</organism>
<dbReference type="AlphaFoldDB" id="A0A369VZF8"/>
<keyword evidence="1" id="KW-0812">Transmembrane</keyword>
<evidence type="ECO:0000259" key="2">
    <source>
        <dbReference type="SMART" id="SM00014"/>
    </source>
</evidence>
<feature type="transmembrane region" description="Helical" evidence="1">
    <location>
        <begin position="175"/>
        <end position="197"/>
    </location>
</feature>
<feature type="domain" description="Phosphatidic acid phosphatase type 2/haloperoxidase" evidence="2">
    <location>
        <begin position="105"/>
        <end position="218"/>
    </location>
</feature>
<proteinExistence type="predicted"/>
<keyword evidence="4" id="KW-1185">Reference proteome</keyword>
<dbReference type="PANTHER" id="PTHR14969">
    <property type="entry name" value="SPHINGOSINE-1-PHOSPHATE PHOSPHOHYDROLASE"/>
    <property type="match status" value="1"/>
</dbReference>
<dbReference type="CDD" id="cd03392">
    <property type="entry name" value="PAP2_like_2"/>
    <property type="match status" value="1"/>
</dbReference>
<gene>
    <name evidence="3" type="ORF">DVW87_05940</name>
</gene>
<dbReference type="SMART" id="SM00014">
    <property type="entry name" value="acidPPc"/>
    <property type="match status" value="1"/>
</dbReference>
<dbReference type="EMBL" id="QQNB01000001">
    <property type="protein sequence ID" value="RDE07179.1"/>
    <property type="molecule type" value="Genomic_DNA"/>
</dbReference>
<dbReference type="InterPro" id="IPR000326">
    <property type="entry name" value="PAP2/HPO"/>
</dbReference>
<dbReference type="Gene3D" id="1.20.144.10">
    <property type="entry name" value="Phosphatidic acid phosphatase type 2/haloperoxidase"/>
    <property type="match status" value="1"/>
</dbReference>